<keyword evidence="13" id="KW-1185">Reference proteome</keyword>
<feature type="compositionally biased region" description="Gly residues" evidence="9">
    <location>
        <begin position="476"/>
        <end position="491"/>
    </location>
</feature>
<dbReference type="Gene3D" id="3.90.1150.10">
    <property type="entry name" value="Aspartate Aminotransferase, domain 1"/>
    <property type="match status" value="1"/>
</dbReference>
<comment type="function">
    <text evidence="8">Catalyzes the removal of elemental sulfur and selenium atoms from L-cysteine, L-cystine, L-selenocysteine, and L-selenocystine to produce L-alanine.</text>
</comment>
<evidence type="ECO:0000313" key="12">
    <source>
        <dbReference type="EMBL" id="GLF93145.1"/>
    </source>
</evidence>
<evidence type="ECO:0000256" key="5">
    <source>
        <dbReference type="ARBA" id="ARBA00022898"/>
    </source>
</evidence>
<dbReference type="SUPFAM" id="SSF53383">
    <property type="entry name" value="PLP-dependent transferases"/>
    <property type="match status" value="1"/>
</dbReference>
<evidence type="ECO:0000256" key="6">
    <source>
        <dbReference type="ARBA" id="ARBA00050776"/>
    </source>
</evidence>
<dbReference type="InterPro" id="IPR029063">
    <property type="entry name" value="SAM-dependent_MTases_sf"/>
</dbReference>
<accession>A0ABQ5NS18</accession>
<feature type="domain" description="S-adenosylmethionine-dependent methyltransferase Rv2258c-like winged HTH" evidence="11">
    <location>
        <begin position="510"/>
        <end position="564"/>
    </location>
</feature>
<dbReference type="SUPFAM" id="SSF53335">
    <property type="entry name" value="S-adenosyl-L-methionine-dependent methyltransferases"/>
    <property type="match status" value="1"/>
</dbReference>
<dbReference type="Proteomes" id="UP001291653">
    <property type="component" value="Unassembled WGS sequence"/>
</dbReference>
<dbReference type="Gene3D" id="3.40.640.10">
    <property type="entry name" value="Type I PLP-dependent aspartate aminotransferase-like (Major domain)"/>
    <property type="match status" value="1"/>
</dbReference>
<evidence type="ECO:0000259" key="10">
    <source>
        <dbReference type="Pfam" id="PF00266"/>
    </source>
</evidence>
<dbReference type="InterPro" id="IPR015424">
    <property type="entry name" value="PyrdxlP-dep_Trfase"/>
</dbReference>
<dbReference type="PANTHER" id="PTHR43586:SF8">
    <property type="entry name" value="CYSTEINE DESULFURASE 1, CHLOROPLASTIC"/>
    <property type="match status" value="1"/>
</dbReference>
<dbReference type="InterPro" id="IPR036390">
    <property type="entry name" value="WH_DNA-bd_sf"/>
</dbReference>
<dbReference type="SUPFAM" id="SSF46785">
    <property type="entry name" value="Winged helix' DNA-binding domain"/>
    <property type="match status" value="1"/>
</dbReference>
<keyword evidence="4 8" id="KW-0808">Transferase</keyword>
<dbReference type="PANTHER" id="PTHR43586">
    <property type="entry name" value="CYSTEINE DESULFURASE"/>
    <property type="match status" value="1"/>
</dbReference>
<comment type="caution">
    <text evidence="12">The sequence shown here is derived from an EMBL/GenBank/DDBJ whole genome shotgun (WGS) entry which is preliminary data.</text>
</comment>
<evidence type="ECO:0000256" key="9">
    <source>
        <dbReference type="SAM" id="MobiDB-lite"/>
    </source>
</evidence>
<name>A0ABQ5NS18_9ACTN</name>
<reference evidence="12 13" key="1">
    <citation type="submission" date="2022-10" db="EMBL/GenBank/DDBJ databases">
        <title>Draft genome sequence of Streptomyces sp. YSPA8.</title>
        <authorList>
            <person name="Moriuchi R."/>
            <person name="Dohra H."/>
            <person name="Yamamura H."/>
            <person name="Kodani S."/>
        </authorList>
    </citation>
    <scope>NUCLEOTIDE SEQUENCE [LARGE SCALE GENOMIC DNA]</scope>
    <source>
        <strain evidence="12 13">YSPA8</strain>
    </source>
</reference>
<dbReference type="EMBL" id="BSBI01000001">
    <property type="protein sequence ID" value="GLF93145.1"/>
    <property type="molecule type" value="Genomic_DNA"/>
</dbReference>
<dbReference type="InterPro" id="IPR010970">
    <property type="entry name" value="Cys_dSase_SufS"/>
</dbReference>
<evidence type="ECO:0000256" key="1">
    <source>
        <dbReference type="ARBA" id="ARBA00001933"/>
    </source>
</evidence>
<feature type="region of interest" description="Disordered" evidence="9">
    <location>
        <begin position="471"/>
        <end position="493"/>
    </location>
</feature>
<gene>
    <name evidence="12" type="ORF">SYYSPA8_02630</name>
</gene>
<sequence length="853" mass="90373">MTATGSGHSCTCAAHRALDPIGTDHRPGGADRILDPWEVRADFPILRRTVGGGLPLRYLDSAATSQKPDSVLDAESDYYRLHNATVHRSFHELAREATDLLERSRARIAAFVGAGPEEIVLTKNASEALNLVAYGLMNAPHARRDLRSLAIGPGDSVVVTEMEHHSNLMPWQQLCQHTGATLRWLTITPDGRLDLDRLDEIVDETTRVFAFTHQSNVYGTVNPVARLVRRARAVGALTVLDACQSVPHLPVDVAALGVDFLAFSGHKMCGPTGIGVLWGRPDRLAALPPFLTGGEMNDTVAMDHATFADPPHRFEAGTPVVAQTVALAAACAYLDGLGRRRIADHGERLTARALDALNAIEGVRIVGPGDTTDRGPALSFAVSGHHPEEVGEHLDARGIAIRVGHLCARPACLRFGLPATTRASFYAYTTEEDVDAFTRAIAELAEPSAYPGAALSGPAAAVPEATVPAATVPAGSGDGRPARGGGPGAAGGRDETAAFLDRVFADAATAATGLSVSLGDRLGLYRAMAGAGPLTAAALAARTGTQELYVREWLHTQVGAGYVRAVPLDGSGTGDESGAGRGYELPAAHAPVLADPDAPAAGVGIFASLRTLYGVEDRLAECFRRGGGIDWGEYPPQMFRSVARFFRPAYRANITQKWIPALDGVETRLAEGAKVADVGCGVGYSTLLMAKAYPRSVFHGYDTHRESIDRARIIAEERELDDRARFDTVPAAELARSGRGFDLVTLFNCLHDMGDPLAALKGAREAIGPDGTVMLVEPNAEADPTANDHPVGRLFMALSTALCLPAAAAQNGPLALGNHAGEATLRRLAREAGFTRWRRAAETPRSAVYELRA</sequence>
<comment type="cofactor">
    <cofactor evidence="1 7">
        <name>pyridoxal 5'-phosphate</name>
        <dbReference type="ChEBI" id="CHEBI:597326"/>
    </cofactor>
</comment>
<dbReference type="Pfam" id="PF00266">
    <property type="entry name" value="Aminotran_5"/>
    <property type="match status" value="1"/>
</dbReference>
<dbReference type="Pfam" id="PF13489">
    <property type="entry name" value="Methyltransf_23"/>
    <property type="match status" value="1"/>
</dbReference>
<keyword evidence="5 8" id="KW-0663">Pyridoxal phosphate</keyword>
<feature type="domain" description="Aminotransferase class V" evidence="10">
    <location>
        <begin position="58"/>
        <end position="437"/>
    </location>
</feature>
<dbReference type="EC" id="2.8.1.7" evidence="3 8"/>
<dbReference type="NCBIfam" id="TIGR01979">
    <property type="entry name" value="sufS"/>
    <property type="match status" value="1"/>
</dbReference>
<organism evidence="12 13">
    <name type="scientific">Streptomyces yaizuensis</name>
    <dbReference type="NCBI Taxonomy" id="2989713"/>
    <lineage>
        <taxon>Bacteria</taxon>
        <taxon>Bacillati</taxon>
        <taxon>Actinomycetota</taxon>
        <taxon>Actinomycetes</taxon>
        <taxon>Kitasatosporales</taxon>
        <taxon>Streptomycetaceae</taxon>
        <taxon>Streptomyces</taxon>
    </lineage>
</organism>
<dbReference type="Gene3D" id="3.40.50.150">
    <property type="entry name" value="Vaccinia Virus protein VP39"/>
    <property type="match status" value="1"/>
</dbReference>
<evidence type="ECO:0000256" key="8">
    <source>
        <dbReference type="RuleBase" id="RU004506"/>
    </source>
</evidence>
<dbReference type="Pfam" id="PF21320">
    <property type="entry name" value="WHD_Rv2258c"/>
    <property type="match status" value="1"/>
</dbReference>
<dbReference type="InterPro" id="IPR015421">
    <property type="entry name" value="PyrdxlP-dep_Trfase_major"/>
</dbReference>
<dbReference type="PROSITE" id="PS00595">
    <property type="entry name" value="AA_TRANSFER_CLASS_5"/>
    <property type="match status" value="1"/>
</dbReference>
<evidence type="ECO:0000256" key="3">
    <source>
        <dbReference type="ARBA" id="ARBA00012239"/>
    </source>
</evidence>
<evidence type="ECO:0000259" key="11">
    <source>
        <dbReference type="Pfam" id="PF21320"/>
    </source>
</evidence>
<dbReference type="InterPro" id="IPR015422">
    <property type="entry name" value="PyrdxlP-dep_Trfase_small"/>
</dbReference>
<evidence type="ECO:0000256" key="2">
    <source>
        <dbReference type="ARBA" id="ARBA00010447"/>
    </source>
</evidence>
<dbReference type="CDD" id="cd02440">
    <property type="entry name" value="AdoMet_MTases"/>
    <property type="match status" value="1"/>
</dbReference>
<comment type="catalytic activity">
    <reaction evidence="6 8">
        <text>(sulfur carrier)-H + L-cysteine = (sulfur carrier)-SH + L-alanine</text>
        <dbReference type="Rhea" id="RHEA:43892"/>
        <dbReference type="Rhea" id="RHEA-COMP:14737"/>
        <dbReference type="Rhea" id="RHEA-COMP:14739"/>
        <dbReference type="ChEBI" id="CHEBI:29917"/>
        <dbReference type="ChEBI" id="CHEBI:35235"/>
        <dbReference type="ChEBI" id="CHEBI:57972"/>
        <dbReference type="ChEBI" id="CHEBI:64428"/>
        <dbReference type="EC" id="2.8.1.7"/>
    </reaction>
</comment>
<evidence type="ECO:0000256" key="4">
    <source>
        <dbReference type="ARBA" id="ARBA00022679"/>
    </source>
</evidence>
<dbReference type="InterPro" id="IPR000192">
    <property type="entry name" value="Aminotrans_V_dom"/>
</dbReference>
<evidence type="ECO:0000256" key="7">
    <source>
        <dbReference type="RuleBase" id="RU004504"/>
    </source>
</evidence>
<protein>
    <recommendedName>
        <fullName evidence="3 8">Cysteine desulfurase</fullName>
        <ecNumber evidence="3 8">2.8.1.7</ecNumber>
    </recommendedName>
</protein>
<dbReference type="CDD" id="cd06453">
    <property type="entry name" value="SufS_like"/>
    <property type="match status" value="1"/>
</dbReference>
<dbReference type="InterPro" id="IPR048711">
    <property type="entry name" value="WHD_Rv2258c"/>
</dbReference>
<comment type="similarity">
    <text evidence="2 8">Belongs to the class-V pyridoxal-phosphate-dependent aminotransferase family. Csd subfamily.</text>
</comment>
<proteinExistence type="inferred from homology"/>
<dbReference type="InterPro" id="IPR020578">
    <property type="entry name" value="Aminotrans_V_PyrdxlP_BS"/>
</dbReference>
<evidence type="ECO:0000313" key="13">
    <source>
        <dbReference type="Proteomes" id="UP001291653"/>
    </source>
</evidence>